<dbReference type="PANTHER" id="PTHR11552">
    <property type="entry name" value="GLUCOSE-METHANOL-CHOLINE GMC OXIDOREDUCTASE"/>
    <property type="match status" value="1"/>
</dbReference>
<protein>
    <submittedName>
        <fullName evidence="4">GMC oxidoreductase</fullName>
    </submittedName>
</protein>
<dbReference type="Proteomes" id="UP000799324">
    <property type="component" value="Unassembled WGS sequence"/>
</dbReference>
<gene>
    <name evidence="4" type="ORF">K491DRAFT_765019</name>
</gene>
<dbReference type="InterPro" id="IPR000172">
    <property type="entry name" value="GMC_OxRdtase_N"/>
</dbReference>
<proteinExistence type="inferred from homology"/>
<dbReference type="AlphaFoldDB" id="A0A6A6TS17"/>
<dbReference type="PROSITE" id="PS00624">
    <property type="entry name" value="GMC_OXRED_2"/>
    <property type="match status" value="1"/>
</dbReference>
<feature type="active site" description="Proton acceptor" evidence="2">
    <location>
        <position position="519"/>
    </location>
</feature>
<feature type="domain" description="Glucose-methanol-choline oxidoreductase N-terminal" evidence="3">
    <location>
        <begin position="250"/>
        <end position="264"/>
    </location>
</feature>
<dbReference type="GO" id="GO:0050660">
    <property type="term" value="F:flavin adenine dinucleotide binding"/>
    <property type="evidence" value="ECO:0007669"/>
    <property type="project" value="InterPro"/>
</dbReference>
<sequence length="540" mass="58352">METDYLIIGGGLTGTVIASRIAEALPNYEVTLVEAGTNEHSNPIILAPAQAHALRESDHVWKDLSTPQRHLNGRTISAITGKTLSGSSAVNAGFWTRCSATDYDDWASKVPGGERWRYESQLPYFKKSETWYDPQSNQDDHGFQGPVKVHSAKETRSYPLREQVANAFLNAGIGLKLNKDAQAGDPIGISEWTENWHQGKSGVKVLTNAVAGKLLLDKGDSVDTHTAAKGVELVDGTIILARKEIVICCGAFRTPQLLMLSGIGPKAQLEAFNIPIILENEAVGQKLHDQISLSMFYKLRNGSEKGWALGSPSFNKPEYAMGSPVDWLAISSVNQENIKRGLALDQEREDHFLLVPGRPHTEMVIVYGPVGIGIPGLKPPLDGSIITTAVLNLLPTSRGSVTITSSSATVSPNIDPNYYATHTDREILRAGIRNLLKVLNNFEDGVLDGELVIEPWKSLTLDSTDDDIDGRVKATASTWYHFGGSAAMGTVVDADLRVMGVRGLRIGDVSILPGPLGGHYQAAMYALAEQAADLIIEGAK</sequence>
<evidence type="ECO:0000256" key="1">
    <source>
        <dbReference type="ARBA" id="ARBA00010790"/>
    </source>
</evidence>
<dbReference type="Pfam" id="PF00732">
    <property type="entry name" value="GMC_oxred_N"/>
    <property type="match status" value="1"/>
</dbReference>
<comment type="similarity">
    <text evidence="1">Belongs to the GMC oxidoreductase family.</text>
</comment>
<name>A0A6A6TS17_9PLEO</name>
<evidence type="ECO:0000256" key="2">
    <source>
        <dbReference type="PIRSR" id="PIRSR000137-1"/>
    </source>
</evidence>
<dbReference type="OrthoDB" id="269227at2759"/>
<dbReference type="SUPFAM" id="SSF51905">
    <property type="entry name" value="FAD/NAD(P)-binding domain"/>
    <property type="match status" value="1"/>
</dbReference>
<dbReference type="PIRSF" id="PIRSF000137">
    <property type="entry name" value="Alcohol_oxidase"/>
    <property type="match status" value="1"/>
</dbReference>
<reference evidence="4" key="1">
    <citation type="journal article" date="2020" name="Stud. Mycol.">
        <title>101 Dothideomycetes genomes: a test case for predicting lifestyles and emergence of pathogens.</title>
        <authorList>
            <person name="Haridas S."/>
            <person name="Albert R."/>
            <person name="Binder M."/>
            <person name="Bloem J."/>
            <person name="Labutti K."/>
            <person name="Salamov A."/>
            <person name="Andreopoulos B."/>
            <person name="Baker S."/>
            <person name="Barry K."/>
            <person name="Bills G."/>
            <person name="Bluhm B."/>
            <person name="Cannon C."/>
            <person name="Castanera R."/>
            <person name="Culley D."/>
            <person name="Daum C."/>
            <person name="Ezra D."/>
            <person name="Gonzalez J."/>
            <person name="Henrissat B."/>
            <person name="Kuo A."/>
            <person name="Liang C."/>
            <person name="Lipzen A."/>
            <person name="Lutzoni F."/>
            <person name="Magnuson J."/>
            <person name="Mondo S."/>
            <person name="Nolan M."/>
            <person name="Ohm R."/>
            <person name="Pangilinan J."/>
            <person name="Park H.-J."/>
            <person name="Ramirez L."/>
            <person name="Alfaro M."/>
            <person name="Sun H."/>
            <person name="Tritt A."/>
            <person name="Yoshinaga Y."/>
            <person name="Zwiers L.-H."/>
            <person name="Turgeon B."/>
            <person name="Goodwin S."/>
            <person name="Spatafora J."/>
            <person name="Crous P."/>
            <person name="Grigoriev I."/>
        </authorList>
    </citation>
    <scope>NUCLEOTIDE SEQUENCE</scope>
    <source>
        <strain evidence="4">CBS 122681</strain>
    </source>
</reference>
<evidence type="ECO:0000313" key="4">
    <source>
        <dbReference type="EMBL" id="KAF2661414.1"/>
    </source>
</evidence>
<dbReference type="InterPro" id="IPR007867">
    <property type="entry name" value="GMC_OxRtase_C"/>
</dbReference>
<feature type="active site" description="Proton donor" evidence="2">
    <location>
        <position position="481"/>
    </location>
</feature>
<dbReference type="InterPro" id="IPR012132">
    <property type="entry name" value="GMC_OxRdtase"/>
</dbReference>
<evidence type="ECO:0000259" key="3">
    <source>
        <dbReference type="PROSITE" id="PS00624"/>
    </source>
</evidence>
<dbReference type="Gene3D" id="3.30.560.10">
    <property type="entry name" value="Glucose Oxidase, domain 3"/>
    <property type="match status" value="1"/>
</dbReference>
<dbReference type="PANTHER" id="PTHR11552:SF123">
    <property type="entry name" value="GMC OXIDOREDUCTASE (AFU_ORTHOLOGUE AFUA_2G01770)-RELATED"/>
    <property type="match status" value="1"/>
</dbReference>
<dbReference type="SUPFAM" id="SSF54373">
    <property type="entry name" value="FAD-linked reductases, C-terminal domain"/>
    <property type="match status" value="1"/>
</dbReference>
<dbReference type="GO" id="GO:0016614">
    <property type="term" value="F:oxidoreductase activity, acting on CH-OH group of donors"/>
    <property type="evidence" value="ECO:0007669"/>
    <property type="project" value="InterPro"/>
</dbReference>
<organism evidence="4 5">
    <name type="scientific">Lophiostoma macrostomum CBS 122681</name>
    <dbReference type="NCBI Taxonomy" id="1314788"/>
    <lineage>
        <taxon>Eukaryota</taxon>
        <taxon>Fungi</taxon>
        <taxon>Dikarya</taxon>
        <taxon>Ascomycota</taxon>
        <taxon>Pezizomycotina</taxon>
        <taxon>Dothideomycetes</taxon>
        <taxon>Pleosporomycetidae</taxon>
        <taxon>Pleosporales</taxon>
        <taxon>Lophiostomataceae</taxon>
        <taxon>Lophiostoma</taxon>
    </lineage>
</organism>
<keyword evidence="5" id="KW-1185">Reference proteome</keyword>
<accession>A0A6A6TS17</accession>
<evidence type="ECO:0000313" key="5">
    <source>
        <dbReference type="Proteomes" id="UP000799324"/>
    </source>
</evidence>
<dbReference type="InterPro" id="IPR036188">
    <property type="entry name" value="FAD/NAD-bd_sf"/>
</dbReference>
<dbReference type="Pfam" id="PF05199">
    <property type="entry name" value="GMC_oxred_C"/>
    <property type="match status" value="1"/>
</dbReference>
<dbReference type="EMBL" id="MU004294">
    <property type="protein sequence ID" value="KAF2661414.1"/>
    <property type="molecule type" value="Genomic_DNA"/>
</dbReference>
<dbReference type="Gene3D" id="3.50.50.60">
    <property type="entry name" value="FAD/NAD(P)-binding domain"/>
    <property type="match status" value="1"/>
</dbReference>